<sequence>MKNITLTIIFEGSALNRDEKVGGNILSIKKLQIGGKTVSFIGKTAIRHYLFSTLNKAFGWEEAKVTGQGEVVQFDITKDDILTSPELDAFGYMYTIGDQMSITRKAPIGITKAVALTEWNGDMAFYCNHDLVNRGTKQGLDVRPNPFNKEEHLSLYKLSFTIDAERFGKDEWVVEGYNYDSSNKKLFLTIQTPKYAILKDVEKEEDEKENVVYKIGDKEIYIEGKILKVSKDLMESSKKGKEREASLKFKSNYLKEEESQEGPQENKKKKKGKKKSNIEVKEFKEEENFYIFSVSKEPIYEEDKKQLKIEIGLQKIIENVEEVKKDEEYKVNGSLIKIEKAGDKFKVIFEVSKDEKKKRIYEILTVIKDGLYAQSSGEANTIIPLFIIAAPVKVPSPIFHPHIDIEEIKETKSYKVKGISDCLKNENGWIAGKIYIFETEKIKCELKIKEIIEELQKKQKITTNWNEFLKECGLSNEEQEQKS</sequence>
<dbReference type="AlphaFoldDB" id="A0A7V5XFC4"/>
<name>A0A7V5XFC4_9BACT</name>
<dbReference type="NCBIfam" id="TIGR01875">
    <property type="entry name" value="cas_MJ0381"/>
    <property type="match status" value="1"/>
</dbReference>
<proteinExistence type="predicted"/>
<protein>
    <submittedName>
        <fullName evidence="3">Type I-B CRISPR-associated protein Cas7/Cst2/DevR</fullName>
    </submittedName>
</protein>
<dbReference type="NCBIfam" id="TIGR02585">
    <property type="entry name" value="cas_Cst2_DevR"/>
    <property type="match status" value="1"/>
</dbReference>
<dbReference type="InterPro" id="IPR013414">
    <property type="entry name" value="Cas7/Cst2/DevR_sub_I-B/Tneap"/>
</dbReference>
<evidence type="ECO:0000313" key="3">
    <source>
        <dbReference type="EMBL" id="HHQ15417.1"/>
    </source>
</evidence>
<dbReference type="InterPro" id="IPR010154">
    <property type="entry name" value="CRISPR-assoc_Cas7/Cst2/DevR"/>
</dbReference>
<reference evidence="3" key="1">
    <citation type="journal article" date="2020" name="mSystems">
        <title>Genome- and Community-Level Interaction Insights into Carbon Utilization and Element Cycling Functions of Hydrothermarchaeota in Hydrothermal Sediment.</title>
        <authorList>
            <person name="Zhou Z."/>
            <person name="Liu Y."/>
            <person name="Xu W."/>
            <person name="Pan J."/>
            <person name="Luo Z.H."/>
            <person name="Li M."/>
        </authorList>
    </citation>
    <scope>NUCLEOTIDE SEQUENCE [LARGE SCALE GENOMIC DNA]</scope>
    <source>
        <strain evidence="3">SpSt-106</strain>
    </source>
</reference>
<comment type="function">
    <text evidence="2">CRISPR (clustered regularly interspaced short palindromic repeat) is an adaptive immune system that provides protection against mobile genetic elements (viruses, transposable elements and conjugative plasmids). CRISPR clusters contain spacers, sequences complementary to antecedent mobile elements, and target invading nucleic acids. CRISPR clusters are transcribed and processed into CRISPR RNA (crRNA).</text>
</comment>
<comment type="caution">
    <text evidence="3">The sequence shown here is derived from an EMBL/GenBank/DDBJ whole genome shotgun (WGS) entry which is preliminary data.</text>
</comment>
<dbReference type="Pfam" id="PF01905">
    <property type="entry name" value="DevR"/>
    <property type="match status" value="1"/>
</dbReference>
<dbReference type="EMBL" id="DRWR01000021">
    <property type="protein sequence ID" value="HHQ15417.1"/>
    <property type="molecule type" value="Genomic_DNA"/>
</dbReference>
<dbReference type="GO" id="GO:0051607">
    <property type="term" value="P:defense response to virus"/>
    <property type="evidence" value="ECO:0007669"/>
    <property type="project" value="UniProtKB-KW"/>
</dbReference>
<organism evidence="3">
    <name type="scientific">Thermodesulfobacterium geofontis</name>
    <dbReference type="NCBI Taxonomy" id="1295609"/>
    <lineage>
        <taxon>Bacteria</taxon>
        <taxon>Pseudomonadati</taxon>
        <taxon>Thermodesulfobacteriota</taxon>
        <taxon>Thermodesulfobacteria</taxon>
        <taxon>Thermodesulfobacteriales</taxon>
        <taxon>Thermodesulfobacteriaceae</taxon>
        <taxon>Thermodesulfobacterium</taxon>
    </lineage>
</organism>
<evidence type="ECO:0000256" key="1">
    <source>
        <dbReference type="ARBA" id="ARBA00023118"/>
    </source>
</evidence>
<accession>A0A7V5XFC4</accession>
<keyword evidence="1" id="KW-0051">Antiviral defense</keyword>
<evidence type="ECO:0000256" key="2">
    <source>
        <dbReference type="ARBA" id="ARBA00025626"/>
    </source>
</evidence>
<gene>
    <name evidence="3" type="primary">cas7i</name>
    <name evidence="3" type="ORF">ENM15_01150</name>
</gene>